<feature type="transmembrane region" description="Helical" evidence="1">
    <location>
        <begin position="71"/>
        <end position="91"/>
    </location>
</feature>
<keyword evidence="1" id="KW-0472">Membrane</keyword>
<name>A0AAD5VPA3_9AGAR</name>
<dbReference type="AlphaFoldDB" id="A0AAD5VPA3"/>
<evidence type="ECO:0000313" key="2">
    <source>
        <dbReference type="EMBL" id="KAJ3565748.1"/>
    </source>
</evidence>
<keyword evidence="1" id="KW-1133">Transmembrane helix</keyword>
<comment type="caution">
    <text evidence="2">The sequence shown here is derived from an EMBL/GenBank/DDBJ whole genome shotgun (WGS) entry which is preliminary data.</text>
</comment>
<keyword evidence="3" id="KW-1185">Reference proteome</keyword>
<organism evidence="2 3">
    <name type="scientific">Leucocoprinus birnbaumii</name>
    <dbReference type="NCBI Taxonomy" id="56174"/>
    <lineage>
        <taxon>Eukaryota</taxon>
        <taxon>Fungi</taxon>
        <taxon>Dikarya</taxon>
        <taxon>Basidiomycota</taxon>
        <taxon>Agaricomycotina</taxon>
        <taxon>Agaricomycetes</taxon>
        <taxon>Agaricomycetidae</taxon>
        <taxon>Agaricales</taxon>
        <taxon>Agaricineae</taxon>
        <taxon>Agaricaceae</taxon>
        <taxon>Leucocoprinus</taxon>
    </lineage>
</organism>
<evidence type="ECO:0000313" key="3">
    <source>
        <dbReference type="Proteomes" id="UP001213000"/>
    </source>
</evidence>
<evidence type="ECO:0000256" key="1">
    <source>
        <dbReference type="SAM" id="Phobius"/>
    </source>
</evidence>
<protein>
    <submittedName>
        <fullName evidence="2">Uncharacterized protein</fullName>
    </submittedName>
</protein>
<dbReference type="Proteomes" id="UP001213000">
    <property type="component" value="Unassembled WGS sequence"/>
</dbReference>
<sequence>MQRALIKLVEFPFTVRYQSAGRPRPYKDLTSRALTYYHSELAALRLVYREQEAIASVLQANLPHDSKKMKFLAATATVFAYMLAVVMASPLPEDDAIPCPSSWPKNGGIGPVCIPVKPTTPTPTPTPYKHHHY</sequence>
<reference evidence="2" key="1">
    <citation type="submission" date="2022-07" db="EMBL/GenBank/DDBJ databases">
        <title>Genome Sequence of Leucocoprinus birnbaumii.</title>
        <authorList>
            <person name="Buettner E."/>
        </authorList>
    </citation>
    <scope>NUCLEOTIDE SEQUENCE</scope>
    <source>
        <strain evidence="2">VT141</strain>
    </source>
</reference>
<proteinExistence type="predicted"/>
<accession>A0AAD5VPA3</accession>
<gene>
    <name evidence="2" type="ORF">NP233_g7444</name>
</gene>
<dbReference type="EMBL" id="JANIEX010000543">
    <property type="protein sequence ID" value="KAJ3565748.1"/>
    <property type="molecule type" value="Genomic_DNA"/>
</dbReference>
<keyword evidence="1" id="KW-0812">Transmembrane</keyword>